<dbReference type="InterPro" id="IPR016098">
    <property type="entry name" value="CAP/MinC_C"/>
</dbReference>
<comment type="caution">
    <text evidence="3">The sequence shown here is derived from an EMBL/GenBank/DDBJ whole genome shotgun (WGS) entry which is preliminary data.</text>
</comment>
<dbReference type="Pfam" id="PF07986">
    <property type="entry name" value="TBCC"/>
    <property type="match status" value="1"/>
</dbReference>
<feature type="domain" description="C-CAP/cofactor C-like" evidence="2">
    <location>
        <begin position="281"/>
        <end position="412"/>
    </location>
</feature>
<evidence type="ECO:0000313" key="3">
    <source>
        <dbReference type="EMBL" id="KAI6645725.1"/>
    </source>
</evidence>
<dbReference type="InterPro" id="IPR012945">
    <property type="entry name" value="Tubulin-bd_cofactor_C_dom"/>
</dbReference>
<dbReference type="EMBL" id="JAKMXF010000365">
    <property type="protein sequence ID" value="KAI6645725.1"/>
    <property type="molecule type" value="Genomic_DNA"/>
</dbReference>
<evidence type="ECO:0000256" key="1">
    <source>
        <dbReference type="ARBA" id="ARBA00008848"/>
    </source>
</evidence>
<dbReference type="Proteomes" id="UP001165289">
    <property type="component" value="Unassembled WGS sequence"/>
</dbReference>
<sequence>MQRVVVWPRYELLTPLILHKPPSGLLCSRLTHPHLIKFSAYIRAKTKSTRPLLNYTIWLHVATSKLSMDEETAWLYIDCYEAAREVTREERAEQQQRLASLQSGEELIEYRKDVCVDALSFILYLYTQNAPYSGRTFVPDTGWPEQSPREGTRFDEEYQFLNFIRTGVKDILQLISEVPARDNESQITIECIDCLDLVLSCSLDGRVVSIRELLLSSSLRHDCDFSNNTFSVKTLSSWLLQHLSISPYGVSSIMNGHRDHTNYYYRSSHRGRVCGNYSIAPLGHQITVLDQVPIQTILLEARDTQISYAFIRKCRDTNISLLTPHRTVVIERCYECDICLAPVDSCLVIKKCENVTVRCFARKVVLFSLKGCKLYINTPTQPVFLYNNSNVQLSPANLHYPAIEKQLTTYPMCGINLWDYPTLLSTDTSQIGATPYKLIDPISFSVHLTPFSNPGKLSLPYPLPRNFREALADQKNGMKEWHELEGTLNSSEELVLKQALDEGFNEYLSTEKLSQNIQQVFAIIDKHSSDHS</sequence>
<dbReference type="PROSITE" id="PS51329">
    <property type="entry name" value="C_CAP_COFACTOR_C"/>
    <property type="match status" value="1"/>
</dbReference>
<gene>
    <name evidence="3" type="ORF">LOD99_12988</name>
</gene>
<evidence type="ECO:0000313" key="4">
    <source>
        <dbReference type="Proteomes" id="UP001165289"/>
    </source>
</evidence>
<dbReference type="Gene3D" id="2.160.20.70">
    <property type="match status" value="1"/>
</dbReference>
<comment type="similarity">
    <text evidence="1">Belongs to the TBCC family.</text>
</comment>
<dbReference type="GO" id="GO:0051661">
    <property type="term" value="P:maintenance of centrosome location"/>
    <property type="evidence" value="ECO:0007669"/>
    <property type="project" value="TreeGrafter"/>
</dbReference>
<protein>
    <submittedName>
        <fullName evidence="3">TBCC domain-containing protein 1</fullName>
    </submittedName>
</protein>
<dbReference type="PANTHER" id="PTHR16052:SF0">
    <property type="entry name" value="TBCC DOMAIN-CONTAINING PROTEIN 1"/>
    <property type="match status" value="1"/>
</dbReference>
<dbReference type="InterPro" id="IPR017901">
    <property type="entry name" value="C-CAP_CF_C-like"/>
</dbReference>
<dbReference type="GO" id="GO:0051684">
    <property type="term" value="P:maintenance of Golgi location"/>
    <property type="evidence" value="ECO:0007669"/>
    <property type="project" value="TreeGrafter"/>
</dbReference>
<dbReference type="PANTHER" id="PTHR16052">
    <property type="entry name" value="TBCC DOMAIN-CONTAINING PROTEIN 1"/>
    <property type="match status" value="1"/>
</dbReference>
<reference evidence="3 4" key="1">
    <citation type="journal article" date="2023" name="BMC Biol.">
        <title>The compact genome of the sponge Oopsacas minuta (Hexactinellida) is lacking key metazoan core genes.</title>
        <authorList>
            <person name="Santini S."/>
            <person name="Schenkelaars Q."/>
            <person name="Jourda C."/>
            <person name="Duchesne M."/>
            <person name="Belahbib H."/>
            <person name="Rocher C."/>
            <person name="Selva M."/>
            <person name="Riesgo A."/>
            <person name="Vervoort M."/>
            <person name="Leys S.P."/>
            <person name="Kodjabachian L."/>
            <person name="Le Bivic A."/>
            <person name="Borchiellini C."/>
            <person name="Claverie J.M."/>
            <person name="Renard E."/>
        </authorList>
    </citation>
    <scope>NUCLEOTIDE SEQUENCE [LARGE SCALE GENOMIC DNA]</scope>
    <source>
        <strain evidence="3">SPO-2</strain>
    </source>
</reference>
<name>A0AAV7JA97_9METZ</name>
<dbReference type="GO" id="GO:0031616">
    <property type="term" value="C:spindle pole centrosome"/>
    <property type="evidence" value="ECO:0007669"/>
    <property type="project" value="TreeGrafter"/>
</dbReference>
<dbReference type="InterPro" id="IPR039589">
    <property type="entry name" value="TBCC1"/>
</dbReference>
<evidence type="ECO:0000259" key="2">
    <source>
        <dbReference type="PROSITE" id="PS51329"/>
    </source>
</evidence>
<organism evidence="3 4">
    <name type="scientific">Oopsacas minuta</name>
    <dbReference type="NCBI Taxonomy" id="111878"/>
    <lineage>
        <taxon>Eukaryota</taxon>
        <taxon>Metazoa</taxon>
        <taxon>Porifera</taxon>
        <taxon>Hexactinellida</taxon>
        <taxon>Hexasterophora</taxon>
        <taxon>Lyssacinosida</taxon>
        <taxon>Leucopsacidae</taxon>
        <taxon>Oopsacas</taxon>
    </lineage>
</organism>
<keyword evidence="4" id="KW-1185">Reference proteome</keyword>
<proteinExistence type="inferred from homology"/>
<accession>A0AAV7JA97</accession>
<dbReference type="AlphaFoldDB" id="A0AAV7JA97"/>